<accession>A0A109KMT7</accession>
<dbReference type="PATRIC" id="fig|294.195.peg.5028"/>
<proteinExistence type="predicted"/>
<evidence type="ECO:0000313" key="2">
    <source>
        <dbReference type="Proteomes" id="UP000063434"/>
    </source>
</evidence>
<dbReference type="EMBL" id="LCYC01000058">
    <property type="protein sequence ID" value="KWV72160.1"/>
    <property type="molecule type" value="Genomic_DNA"/>
</dbReference>
<evidence type="ECO:0000313" key="1">
    <source>
        <dbReference type="EMBL" id="KWV72160.1"/>
    </source>
</evidence>
<comment type="caution">
    <text evidence="1">The sequence shown here is derived from an EMBL/GenBank/DDBJ whole genome shotgun (WGS) entry which is preliminary data.</text>
</comment>
<dbReference type="Proteomes" id="UP000063434">
    <property type="component" value="Unassembled WGS sequence"/>
</dbReference>
<organism evidence="1 2">
    <name type="scientific">Pseudomonas fluorescens</name>
    <dbReference type="NCBI Taxonomy" id="294"/>
    <lineage>
        <taxon>Bacteria</taxon>
        <taxon>Pseudomonadati</taxon>
        <taxon>Pseudomonadota</taxon>
        <taxon>Gammaproteobacteria</taxon>
        <taxon>Pseudomonadales</taxon>
        <taxon>Pseudomonadaceae</taxon>
        <taxon>Pseudomonas</taxon>
    </lineage>
</organism>
<dbReference type="RefSeq" id="WP_155717296.1">
    <property type="nucleotide sequence ID" value="NZ_LCYC01000058.1"/>
</dbReference>
<protein>
    <submittedName>
        <fullName evidence="1">Uncharacterized protein</fullName>
    </submittedName>
</protein>
<reference evidence="1 2" key="1">
    <citation type="submission" date="2015-05" db="EMBL/GenBank/DDBJ databases">
        <title>A genomic and transcriptomic approach to investigate the blue pigment phenotype in Pseudomonas fluorescens.</title>
        <authorList>
            <person name="Andreani N.A."/>
            <person name="Cardazzo B."/>
        </authorList>
    </citation>
    <scope>NUCLEOTIDE SEQUENCE [LARGE SCALE GENOMIC DNA]</scope>
    <source>
        <strain evidence="1 2">Ps_40</strain>
    </source>
</reference>
<dbReference type="AlphaFoldDB" id="A0A109KMT7"/>
<gene>
    <name evidence="1" type="ORF">PFL603g_04701</name>
</gene>
<sequence length="52" mass="5992">MANITQIITIKRAWWVMPFIYCVRLFSGLTGMEVDYDKLAATVVRGLKPVFK</sequence>
<name>A0A109KMT7_PSEFL</name>